<dbReference type="InterPro" id="IPR029044">
    <property type="entry name" value="Nucleotide-diphossugar_trans"/>
</dbReference>
<protein>
    <recommendedName>
        <fullName evidence="2">Glycosyltransferase 2-like domain-containing protein</fullName>
    </recommendedName>
</protein>
<keyword evidence="1" id="KW-1133">Transmembrane helix</keyword>
<dbReference type="Gene3D" id="3.90.550.10">
    <property type="entry name" value="Spore Coat Polysaccharide Biosynthesis Protein SpsA, Chain A"/>
    <property type="match status" value="1"/>
</dbReference>
<evidence type="ECO:0000259" key="2">
    <source>
        <dbReference type="Pfam" id="PF00535"/>
    </source>
</evidence>
<feature type="domain" description="Glycosyltransferase 2-like" evidence="2">
    <location>
        <begin position="6"/>
        <end position="131"/>
    </location>
</feature>
<dbReference type="CDD" id="cd00761">
    <property type="entry name" value="Glyco_tranf_GTA_type"/>
    <property type="match status" value="1"/>
</dbReference>
<dbReference type="InterPro" id="IPR001173">
    <property type="entry name" value="Glyco_trans_2-like"/>
</dbReference>
<dbReference type="Proteomes" id="UP001320326">
    <property type="component" value="Chromosome"/>
</dbReference>
<sequence length="343" mass="39169">MAIKLSICIPIYNCGEFIGQALDSILPQSDEEIEVVVYDGGSTDDTSTVMGKYVSTWPNLRYYRGAVRGGIDADLAECVGYANGEYCWLFSGDDVMRAGAIKRALEWVKRGCDILICKHTICTKEMITMHEQPVLQPDQTFIANLSDANERVEWFGRAATTEAFFSFLSGLVVRREKWQSGELPELFRKSCWGHVARFFGLISSGLTVCYIAEVWLDQRGDNDSFADRGIVNRFRIAIEGYHGMADCYFGHDSIEAFHIRRVIQNEFKLSAFLFAKMQCKRRPEIESKLLLDKLVKMTWSDKSAAGYLTRIGYLAIPYGLYVAVRFLYRKLKQYLFRYKHAQA</sequence>
<dbReference type="Pfam" id="PF00535">
    <property type="entry name" value="Glycos_transf_2"/>
    <property type="match status" value="1"/>
</dbReference>
<reference evidence="3 4" key="1">
    <citation type="journal article" date="2022" name="Int. J. Syst. Evol. Microbiol.">
        <title>&lt;i&gt;Sideroxyarcus emersonii&lt;/i&gt; gen. nov. sp. nov., a neutrophilic, microaerobic iron- and thiosulfate-oxidizing bacterium isolated from iron-rich wetland sediment.</title>
        <authorList>
            <person name="Kato S."/>
            <person name="Itoh T."/>
            <person name="Iino T."/>
            <person name="Ohkuma M."/>
        </authorList>
    </citation>
    <scope>NUCLEOTIDE SEQUENCE [LARGE SCALE GENOMIC DNA]</scope>
    <source>
        <strain evidence="3 4">MIZ01</strain>
    </source>
</reference>
<dbReference type="KEGG" id="seme:MIZ01_2639"/>
<proteinExistence type="predicted"/>
<dbReference type="RefSeq" id="WP_237247340.1">
    <property type="nucleotide sequence ID" value="NZ_AP023423.1"/>
</dbReference>
<keyword evidence="4" id="KW-1185">Reference proteome</keyword>
<dbReference type="AlphaFoldDB" id="A0AAN1XD82"/>
<evidence type="ECO:0000313" key="3">
    <source>
        <dbReference type="EMBL" id="BCK88833.1"/>
    </source>
</evidence>
<dbReference type="PANTHER" id="PTHR22916:SF3">
    <property type="entry name" value="UDP-GLCNAC:BETAGAL BETA-1,3-N-ACETYLGLUCOSAMINYLTRANSFERASE-LIKE PROTEIN 1"/>
    <property type="match status" value="1"/>
</dbReference>
<feature type="transmembrane region" description="Helical" evidence="1">
    <location>
        <begin position="307"/>
        <end position="328"/>
    </location>
</feature>
<keyword evidence="1" id="KW-0812">Transmembrane</keyword>
<dbReference type="SUPFAM" id="SSF53448">
    <property type="entry name" value="Nucleotide-diphospho-sugar transferases"/>
    <property type="match status" value="1"/>
</dbReference>
<name>A0AAN1XD82_9PROT</name>
<keyword evidence="1" id="KW-0472">Membrane</keyword>
<evidence type="ECO:0000313" key="4">
    <source>
        <dbReference type="Proteomes" id="UP001320326"/>
    </source>
</evidence>
<gene>
    <name evidence="3" type="ORF">MIZ01_2639</name>
</gene>
<dbReference type="GO" id="GO:0016758">
    <property type="term" value="F:hexosyltransferase activity"/>
    <property type="evidence" value="ECO:0007669"/>
    <property type="project" value="UniProtKB-ARBA"/>
</dbReference>
<accession>A0AAN1XD82</accession>
<organism evidence="3 4">
    <name type="scientific">Sideroxyarcus emersonii</name>
    <dbReference type="NCBI Taxonomy" id="2764705"/>
    <lineage>
        <taxon>Bacteria</taxon>
        <taxon>Pseudomonadati</taxon>
        <taxon>Pseudomonadota</taxon>
        <taxon>Betaproteobacteria</taxon>
        <taxon>Nitrosomonadales</taxon>
        <taxon>Gallionellaceae</taxon>
        <taxon>Sideroxyarcus</taxon>
    </lineage>
</organism>
<evidence type="ECO:0000256" key="1">
    <source>
        <dbReference type="SAM" id="Phobius"/>
    </source>
</evidence>
<dbReference type="PANTHER" id="PTHR22916">
    <property type="entry name" value="GLYCOSYLTRANSFERASE"/>
    <property type="match status" value="1"/>
</dbReference>
<dbReference type="EMBL" id="AP023423">
    <property type="protein sequence ID" value="BCK88833.1"/>
    <property type="molecule type" value="Genomic_DNA"/>
</dbReference>